<feature type="domain" description="DinB-like" evidence="1">
    <location>
        <begin position="22"/>
        <end position="153"/>
    </location>
</feature>
<evidence type="ECO:0000313" key="3">
    <source>
        <dbReference type="Proteomes" id="UP000050509"/>
    </source>
</evidence>
<keyword evidence="3" id="KW-1185">Reference proteome</keyword>
<dbReference type="AlphaFoldDB" id="A0A0P9D5S3"/>
<dbReference type="Proteomes" id="UP000050509">
    <property type="component" value="Unassembled WGS sequence"/>
</dbReference>
<dbReference type="SUPFAM" id="SSF109854">
    <property type="entry name" value="DinB/YfiT-like putative metalloenzymes"/>
    <property type="match status" value="1"/>
</dbReference>
<name>A0A0P9D5S3_9CHLR</name>
<dbReference type="InterPro" id="IPR024775">
    <property type="entry name" value="DinB-like"/>
</dbReference>
<dbReference type="Gene3D" id="1.20.120.450">
    <property type="entry name" value="dinb family like domain"/>
    <property type="match status" value="1"/>
</dbReference>
<dbReference type="Pfam" id="PF12867">
    <property type="entry name" value="DinB_2"/>
    <property type="match status" value="1"/>
</dbReference>
<comment type="caution">
    <text evidence="2">The sequence shown here is derived from an EMBL/GenBank/DDBJ whole genome shotgun (WGS) entry which is preliminary data.</text>
</comment>
<dbReference type="EMBL" id="LJCR01001342">
    <property type="protein sequence ID" value="KPV50532.1"/>
    <property type="molecule type" value="Genomic_DNA"/>
</dbReference>
<organism evidence="2 3">
    <name type="scientific">Kouleothrix aurantiaca</name>
    <dbReference type="NCBI Taxonomy" id="186479"/>
    <lineage>
        <taxon>Bacteria</taxon>
        <taxon>Bacillati</taxon>
        <taxon>Chloroflexota</taxon>
        <taxon>Chloroflexia</taxon>
        <taxon>Chloroflexales</taxon>
        <taxon>Roseiflexineae</taxon>
        <taxon>Roseiflexaceae</taxon>
        <taxon>Kouleothrix</taxon>
    </lineage>
</organism>
<evidence type="ECO:0000313" key="2">
    <source>
        <dbReference type="EMBL" id="KPV50532.1"/>
    </source>
</evidence>
<dbReference type="NCBIfam" id="NF047558">
    <property type="entry name" value="TPR_END_plus"/>
    <property type="match status" value="1"/>
</dbReference>
<gene>
    <name evidence="2" type="ORF">SE17_26410</name>
</gene>
<evidence type="ECO:0000259" key="1">
    <source>
        <dbReference type="Pfam" id="PF12867"/>
    </source>
</evidence>
<proteinExistence type="predicted"/>
<dbReference type="InterPro" id="IPR034660">
    <property type="entry name" value="DinB/YfiT-like"/>
</dbReference>
<reference evidence="2 3" key="1">
    <citation type="submission" date="2015-09" db="EMBL/GenBank/DDBJ databases">
        <title>Draft genome sequence of Kouleothrix aurantiaca JCM 19913.</title>
        <authorList>
            <person name="Hemp J."/>
        </authorList>
    </citation>
    <scope>NUCLEOTIDE SEQUENCE [LARGE SCALE GENOMIC DNA]</scope>
    <source>
        <strain evidence="2 3">COM-B</strain>
    </source>
</reference>
<protein>
    <recommendedName>
        <fullName evidence="1">DinB-like domain-containing protein</fullName>
    </recommendedName>
</protein>
<sequence length="237" mass="27075">MATSPLKPIVLALLQHDHRDEQAILQAMDESERNAAGTWECWSIKDHIAHRTFWHRDLVTKAHAVLRGEEPPASDADEEQINTTNFEQQQGRPFVELYADSERVYGELIALAEQLSEDDLTTSKRFDAITRGHPIYTAFVGACYEHDQEHLAQYFLDHGNAARATQIREQCARRIVEAAVPEWVKGWFSYNLACFYAQQRQLAQARAALQQAIAFDPNLEARWVDDSDLRALREQAA</sequence>
<accession>A0A0P9D5S3</accession>